<gene>
    <name evidence="1" type="ORF">B4121_0148</name>
</gene>
<accession>A0A7Z1B5N8</accession>
<dbReference type="EMBL" id="LKPO01000001">
    <property type="protein sequence ID" value="OLF98621.1"/>
    <property type="molecule type" value="Genomic_DNA"/>
</dbReference>
<protein>
    <submittedName>
        <fullName evidence="1">Uncharacterized protein</fullName>
    </submittedName>
</protein>
<comment type="caution">
    <text evidence="1">The sequence shown here is derived from an EMBL/GenBank/DDBJ whole genome shotgun (WGS) entry which is preliminary data.</text>
</comment>
<sequence length="44" mass="5224">MTASLSAFGKSLYDRSYKPLHLHEMDNKTVVYLLKKRNIRSFTY</sequence>
<name>A0A7Z1B5N8_9BACI</name>
<reference evidence="1 2" key="1">
    <citation type="journal article" date="2016" name="Front. Microbiol.">
        <title>High-Level Heat Resistance of Spores of Bacillus amyloliquefaciens and Bacillus licheniformis Results from the Presence of a spoVA Operon in a Tn1546 Transposon.</title>
        <authorList>
            <person name="Berendsen E.M."/>
            <person name="Koning R.A."/>
            <person name="Boekhorst J."/>
            <person name="de Jong A."/>
            <person name="Kuipers O.P."/>
            <person name="Wells-Bennik M.H."/>
        </authorList>
    </citation>
    <scope>NUCLEOTIDE SEQUENCE [LARGE SCALE GENOMIC DNA]</scope>
    <source>
        <strain evidence="1 2">B4121</strain>
    </source>
</reference>
<organism evidence="1 2">
    <name type="scientific">Bacillus paralicheniformis</name>
    <dbReference type="NCBI Taxonomy" id="1648923"/>
    <lineage>
        <taxon>Bacteria</taxon>
        <taxon>Bacillati</taxon>
        <taxon>Bacillota</taxon>
        <taxon>Bacilli</taxon>
        <taxon>Bacillales</taxon>
        <taxon>Bacillaceae</taxon>
        <taxon>Bacillus</taxon>
    </lineage>
</organism>
<evidence type="ECO:0000313" key="1">
    <source>
        <dbReference type="EMBL" id="OLF98621.1"/>
    </source>
</evidence>
<evidence type="ECO:0000313" key="2">
    <source>
        <dbReference type="Proteomes" id="UP000185604"/>
    </source>
</evidence>
<dbReference type="AlphaFoldDB" id="A0A7Z1B5N8"/>
<dbReference type="Proteomes" id="UP000185604">
    <property type="component" value="Unassembled WGS sequence"/>
</dbReference>
<proteinExistence type="predicted"/>